<organism evidence="5 6">
    <name type="scientific">Pseudoramibacter porci</name>
    <dbReference type="NCBI Taxonomy" id="2606631"/>
    <lineage>
        <taxon>Bacteria</taxon>
        <taxon>Bacillati</taxon>
        <taxon>Bacillota</taxon>
        <taxon>Clostridia</taxon>
        <taxon>Eubacteriales</taxon>
        <taxon>Eubacteriaceae</taxon>
        <taxon>Pseudoramibacter</taxon>
    </lineage>
</organism>
<dbReference type="InterPro" id="IPR041033">
    <property type="entry name" value="SpaA_PFL_dom_1"/>
</dbReference>
<evidence type="ECO:0000313" key="5">
    <source>
        <dbReference type="EMBL" id="MSS20395.1"/>
    </source>
</evidence>
<dbReference type="Proteomes" id="UP000461754">
    <property type="component" value="Unassembled WGS sequence"/>
</dbReference>
<dbReference type="RefSeq" id="WP_154576769.1">
    <property type="nucleotide sequence ID" value="NZ_VUMO01000012.1"/>
</dbReference>
<dbReference type="InterPro" id="IPR013783">
    <property type="entry name" value="Ig-like_fold"/>
</dbReference>
<evidence type="ECO:0000256" key="2">
    <source>
        <dbReference type="ARBA" id="ARBA00022525"/>
    </source>
</evidence>
<feature type="domain" description="SpaA-like prealbumin fold" evidence="4">
    <location>
        <begin position="825"/>
        <end position="900"/>
    </location>
</feature>
<keyword evidence="6" id="KW-1185">Reference proteome</keyword>
<proteinExistence type="inferred from homology"/>
<keyword evidence="3" id="KW-0732">Signal</keyword>
<name>A0A7X2TAR6_9FIRM</name>
<comment type="caution">
    <text evidence="5">The sequence shown here is derived from an EMBL/GenBank/DDBJ whole genome shotgun (WGS) entry which is preliminary data.</text>
</comment>
<evidence type="ECO:0000256" key="1">
    <source>
        <dbReference type="ARBA" id="ARBA00007257"/>
    </source>
</evidence>
<feature type="domain" description="SpaA-like prealbumin fold" evidence="4">
    <location>
        <begin position="1069"/>
        <end position="1167"/>
    </location>
</feature>
<feature type="domain" description="SpaA-like prealbumin fold" evidence="4">
    <location>
        <begin position="695"/>
        <end position="796"/>
    </location>
</feature>
<dbReference type="PANTHER" id="PTHR36108:SF13">
    <property type="entry name" value="COLOSSIN-B-RELATED"/>
    <property type="match status" value="1"/>
</dbReference>
<dbReference type="Gene3D" id="2.60.40.10">
    <property type="entry name" value="Immunoglobulins"/>
    <property type="match status" value="6"/>
</dbReference>
<gene>
    <name evidence="5" type="ORF">FYJ52_08295</name>
</gene>
<feature type="domain" description="SpaA-like prealbumin fold" evidence="4">
    <location>
        <begin position="1195"/>
        <end position="1270"/>
    </location>
</feature>
<keyword evidence="2" id="KW-0964">Secreted</keyword>
<protein>
    <recommendedName>
        <fullName evidence="4">SpaA-like prealbumin fold domain-containing protein</fullName>
    </recommendedName>
</protein>
<evidence type="ECO:0000256" key="3">
    <source>
        <dbReference type="ARBA" id="ARBA00022729"/>
    </source>
</evidence>
<sequence length="1341" mass="145864">MMERAGKDTKRVVMLVIAVLAALCVAGIVAVRASEGTKQGTPQKEAAKTVFNFKTENGVQKNQAKTWNTNEGTTYTYQQVLDMLNQQDKMTTDVAVYANQFTDGMHLEGNVKVGMITVNNGSGPLNQNDAVIRRNCPTEVTVELDTGNKVEKDTAFKMAICDSQKNILDTFSITVKKGEKEGSCTLKFNDVTINAIKSGDNVSVYQLDDKGKLTQKGEAFQTLSTIKKSDFTNYIGTIKMGSGVQMLDQNFFDQGRKGYTTYIENMQNGHYDGANYVFESGDNKITVKDYQGFDNMPQYIQQKKNITKDVSDNLTYLKGVSAELANAKNGASSGENSLSVINLKSTTGNLKDDLENANFLEPQNGKAIQGILNEDGYLLINIDTNGQDTYTLEQIQIDNLGADSETEELARHIIYNFVQKGTNGKYEAYTGNIRINNVAAGQVLAPAAQYKHGGGLRGAVIADSVDFPQGPEIHRDTLSTKTKAKVKLTLADQVEETGSLKLTKISEGHETPENATFTITKEGETKPTATVTYRQMEGKGSFTVDLPIGTYNVKESGADVDGYTLKVDGTTTATVETGKTAEISLTNTYSKDTGSLTFTKKTAGDAQTPDSTQFTIKGPSGVVYQGTYGDLKKSDGSVTINGLEVGEYTVEETGEKVDNYQVTVTGDKQATVFKGQKANITLTNTYTKEQSVKGALRLRKQSKNGATIAGTTYTLYKWNGTDASQIGTVTRDQIEKTNKDQWTQEEESKKTDAHGVYTSKELDAGSTYAVMETEATDGYQRTANPAVFTVDTKGQVSLIQNANADGAAEIDKDGNMVWHETSVVLKVTKIDQNNKPVEGATLALYDGNKEIERWTTNGEAHQIATSLTAGKTYTLKEIDVPEGYEKAVDQTITIEKKDAVGKTENIQSVSMTDQKKTTTPITLKVSKTDLTSGKEVSGAKITVYDENNKAVDSWTSDGTEHDFGSSLKAGSKYTIKEDGAPAGYDYINTIKLSVGKDGKMTVTGTEGDFKYDAKTGKLTIQDKKLATKKYALKVRKTENIDKKDTNKRIRGSRYAMFRWTGQIAAADAQDNALLGASLRVSNVATTAAADQKDPYARFRDLTRADIMKAKDWKMIGKSDTDSKGEIEKSDNDITPGVYAVMEEVPPAGYQRTANPAIIRLKEDGTKKMISNANGAAELETEGAVQFLRWRETATNVEIAKVDENGKPVKGAILAVYDKDGKLIESWTSDGTKHRITAKLVAGETYTLKELKAPEGYEKAADETFKVEEKDIVGIDQYVQDGINMTDKKTTTTTTTTNNNKTQTIAQGVKTGDPTTIGGLIALIAAAGAVTVLTVKRLRDAE</sequence>
<evidence type="ECO:0000313" key="6">
    <source>
        <dbReference type="Proteomes" id="UP000461754"/>
    </source>
</evidence>
<feature type="domain" description="SpaA-like prealbumin fold" evidence="4">
    <location>
        <begin position="922"/>
        <end position="1005"/>
    </location>
</feature>
<reference evidence="5 6" key="1">
    <citation type="submission" date="2019-08" db="EMBL/GenBank/DDBJ databases">
        <title>In-depth cultivation of the pig gut microbiome towards novel bacterial diversity and tailored functional studies.</title>
        <authorList>
            <person name="Wylensek D."/>
            <person name="Hitch T.C.A."/>
            <person name="Clavel T."/>
        </authorList>
    </citation>
    <scope>NUCLEOTIDE SEQUENCE [LARGE SCALE GENOMIC DNA]</scope>
    <source>
        <strain evidence="5 6">RF-744-FAT-4</strain>
    </source>
</reference>
<dbReference type="Pfam" id="PF17802">
    <property type="entry name" value="SpaA"/>
    <property type="match status" value="6"/>
</dbReference>
<comment type="similarity">
    <text evidence="1">Belongs to the serine-aspartate repeat-containing protein (SDr) family.</text>
</comment>
<dbReference type="EMBL" id="VUMO01000012">
    <property type="protein sequence ID" value="MSS20395.1"/>
    <property type="molecule type" value="Genomic_DNA"/>
</dbReference>
<evidence type="ECO:0000259" key="4">
    <source>
        <dbReference type="Pfam" id="PF17802"/>
    </source>
</evidence>
<feature type="domain" description="SpaA-like prealbumin fold" evidence="4">
    <location>
        <begin position="498"/>
        <end position="588"/>
    </location>
</feature>
<dbReference type="PANTHER" id="PTHR36108">
    <property type="entry name" value="COLOSSIN-B-RELATED"/>
    <property type="match status" value="1"/>
</dbReference>
<accession>A0A7X2TAR6</accession>